<organism evidence="12 13">
    <name type="scientific">Lophiostoma macrostomum CBS 122681</name>
    <dbReference type="NCBI Taxonomy" id="1314788"/>
    <lineage>
        <taxon>Eukaryota</taxon>
        <taxon>Fungi</taxon>
        <taxon>Dikarya</taxon>
        <taxon>Ascomycota</taxon>
        <taxon>Pezizomycotina</taxon>
        <taxon>Dothideomycetes</taxon>
        <taxon>Pleosporomycetidae</taxon>
        <taxon>Pleosporales</taxon>
        <taxon>Lophiostomataceae</taxon>
        <taxon>Lophiostoma</taxon>
    </lineage>
</organism>
<proteinExistence type="inferred from homology"/>
<feature type="repeat" description="WD" evidence="9">
    <location>
        <begin position="10"/>
        <end position="52"/>
    </location>
</feature>
<dbReference type="GO" id="GO:0005634">
    <property type="term" value="C:nucleus"/>
    <property type="evidence" value="ECO:0007669"/>
    <property type="project" value="UniProtKB-SubCell"/>
</dbReference>
<sequence length="780" mass="82357">MKAAPLLVSWHNENAPIYSAHFEPHGKGRLATAGGDNNVRLWKVETHSDERKVTYLSTLVKHTQAVNVVRWCPRGETLASAGDDGNILLWVPAENPTLHASFDDGLEDKETWRVKHMCRSMGSEIYDLAWSPDGVFFITGSMDNIARIYNAQTGTCVRQIAEHNHYVQGVAWDPLNEYVATQSSDRSVHIYTLKTKDGQFSLAQHSKVTKMDLPARRVSSNSPAPPDFGGRASFVALDSALAAGSPVPSAPGTPQSLALPMNPPPTSHSRRSSFGSSPSMRRSASPAPSMPLPAVMPNSPSIGSIGTIGVRNAPIYANETFTSFFRRLTFAPDGSLLFTPAGQYKTLHPSLADPHKSMEDITNTVYIYTRAGLNKPPVAYLPGHKKPSVAVRCSPTYYTLRQAIQPTKQITIDTSSADDEIPALPEPALPSKAPTSHSSMDPPPITSAPSPSPSLAAASPKPADNEAATPGVPPSGPASAFALPYRMVYAVATQDAVHIYDTQQQKPLCIVSNLHFATFTDITWSNDGSTLLMSSSDGFCSSLAFAPGELGEKYNGPLASQPRHQHHHTPSTINTSQSQSSNHSTPTPTPTSTAPASTTATAPAMTKQPSAGFPASPSSFVPARPGSPTRSNSVSSVATASSFAPTTGEQGNMNAPTPAMSSIPGITASNSGPVGAMPMWTPPLTPAHGQGGTHSASSSVSGIPGIVVGRRESESEREDAPVGAKKRDLQAVLEVEEGREGKRRRIAPTPVAIGGAADAADGALISSTEEDTPTTQTPTQ</sequence>
<comment type="similarity">
    <text evidence="2">Belongs to the WD repeat HIR1 family.</text>
</comment>
<dbReference type="OrthoDB" id="71227at2759"/>
<accession>A0A6A6TBJ4</accession>
<keyword evidence="6" id="KW-0156">Chromatin regulator</keyword>
<dbReference type="PROSITE" id="PS50082">
    <property type="entry name" value="WD_REPEATS_2"/>
    <property type="match status" value="4"/>
</dbReference>
<evidence type="ECO:0000256" key="3">
    <source>
        <dbReference type="ARBA" id="ARBA00022574"/>
    </source>
</evidence>
<feature type="region of interest" description="Disordered" evidence="10">
    <location>
        <begin position="553"/>
        <end position="704"/>
    </location>
</feature>
<dbReference type="GO" id="GO:0006334">
    <property type="term" value="P:nucleosome assembly"/>
    <property type="evidence" value="ECO:0007669"/>
    <property type="project" value="TreeGrafter"/>
</dbReference>
<feature type="compositionally biased region" description="Low complexity" evidence="10">
    <location>
        <begin position="272"/>
        <end position="294"/>
    </location>
</feature>
<dbReference type="GO" id="GO:0006335">
    <property type="term" value="P:DNA replication-dependent chromatin assembly"/>
    <property type="evidence" value="ECO:0007669"/>
    <property type="project" value="InterPro"/>
</dbReference>
<feature type="domain" description="CAF1B/HIR1 beta-propeller" evidence="11">
    <location>
        <begin position="312"/>
        <end position="550"/>
    </location>
</feature>
<dbReference type="EMBL" id="MU004333">
    <property type="protein sequence ID" value="KAF2656667.1"/>
    <property type="molecule type" value="Genomic_DNA"/>
</dbReference>
<dbReference type="PANTHER" id="PTHR15271">
    <property type="entry name" value="CHROMATIN ASSEMBLY FACTOR 1 SUBUNIT B"/>
    <property type="match status" value="1"/>
</dbReference>
<dbReference type="Proteomes" id="UP000799324">
    <property type="component" value="Unassembled WGS sequence"/>
</dbReference>
<dbReference type="Pfam" id="PF24105">
    <property type="entry name" value="Beta-prop_CAF1B_HIR1"/>
    <property type="match status" value="2"/>
</dbReference>
<name>A0A6A6TBJ4_9PLEO</name>
<dbReference type="GO" id="GO:0006281">
    <property type="term" value="P:DNA repair"/>
    <property type="evidence" value="ECO:0007669"/>
    <property type="project" value="UniProtKB-KW"/>
</dbReference>
<keyword evidence="13" id="KW-1185">Reference proteome</keyword>
<dbReference type="Gene3D" id="2.130.10.10">
    <property type="entry name" value="YVTN repeat-like/Quinoprotein amine dehydrogenase"/>
    <property type="match status" value="2"/>
</dbReference>
<evidence type="ECO:0000256" key="7">
    <source>
        <dbReference type="ARBA" id="ARBA00023204"/>
    </source>
</evidence>
<dbReference type="AlphaFoldDB" id="A0A6A6TBJ4"/>
<keyword evidence="3 9" id="KW-0853">WD repeat</keyword>
<evidence type="ECO:0000259" key="11">
    <source>
        <dbReference type="Pfam" id="PF24105"/>
    </source>
</evidence>
<evidence type="ECO:0000313" key="12">
    <source>
        <dbReference type="EMBL" id="KAF2656667.1"/>
    </source>
</evidence>
<dbReference type="PANTHER" id="PTHR15271:SF4">
    <property type="entry name" value="CHROMATIN ASSEMBLY FACTOR 1 SUBUNIT B"/>
    <property type="match status" value="1"/>
</dbReference>
<dbReference type="SMART" id="SM00320">
    <property type="entry name" value="WD40"/>
    <property type="match status" value="5"/>
</dbReference>
<dbReference type="GO" id="GO:0033186">
    <property type="term" value="C:CAF-1 complex"/>
    <property type="evidence" value="ECO:0007669"/>
    <property type="project" value="TreeGrafter"/>
</dbReference>
<evidence type="ECO:0000256" key="2">
    <source>
        <dbReference type="ARBA" id="ARBA00007306"/>
    </source>
</evidence>
<feature type="compositionally biased region" description="Low complexity" evidence="10">
    <location>
        <begin position="752"/>
        <end position="780"/>
    </location>
</feature>
<feature type="compositionally biased region" description="Low complexity" evidence="10">
    <location>
        <begin position="570"/>
        <end position="623"/>
    </location>
</feature>
<dbReference type="PROSITE" id="PS50294">
    <property type="entry name" value="WD_REPEATS_REGION"/>
    <property type="match status" value="1"/>
</dbReference>
<feature type="region of interest" description="Disordered" evidence="10">
    <location>
        <begin position="734"/>
        <end position="780"/>
    </location>
</feature>
<feature type="repeat" description="WD" evidence="9">
    <location>
        <begin position="59"/>
        <end position="90"/>
    </location>
</feature>
<feature type="compositionally biased region" description="Low complexity" evidence="10">
    <location>
        <begin position="631"/>
        <end position="647"/>
    </location>
</feature>
<evidence type="ECO:0000256" key="8">
    <source>
        <dbReference type="ARBA" id="ARBA00023242"/>
    </source>
</evidence>
<dbReference type="InterPro" id="IPR055410">
    <property type="entry name" value="Beta-prop_CAF1B_HIR1"/>
</dbReference>
<feature type="region of interest" description="Disordered" evidence="10">
    <location>
        <begin position="245"/>
        <end position="294"/>
    </location>
</feature>
<evidence type="ECO:0000256" key="4">
    <source>
        <dbReference type="ARBA" id="ARBA00022737"/>
    </source>
</evidence>
<dbReference type="InterPro" id="IPR045145">
    <property type="entry name" value="PTHR15271"/>
</dbReference>
<dbReference type="InterPro" id="IPR001680">
    <property type="entry name" value="WD40_rpt"/>
</dbReference>
<gene>
    <name evidence="12" type="ORF">K491DRAFT_596361</name>
</gene>
<keyword evidence="4" id="KW-0677">Repeat</keyword>
<evidence type="ECO:0000256" key="1">
    <source>
        <dbReference type="ARBA" id="ARBA00004123"/>
    </source>
</evidence>
<dbReference type="FunFam" id="2.130.10.10:FF:000461">
    <property type="entry name" value="Chromatin assembly factor 1 subunit B"/>
    <property type="match status" value="1"/>
</dbReference>
<evidence type="ECO:0000256" key="6">
    <source>
        <dbReference type="ARBA" id="ARBA00022853"/>
    </source>
</evidence>
<keyword evidence="5" id="KW-0227">DNA damage</keyword>
<reference evidence="12" key="1">
    <citation type="journal article" date="2020" name="Stud. Mycol.">
        <title>101 Dothideomycetes genomes: a test case for predicting lifestyles and emergence of pathogens.</title>
        <authorList>
            <person name="Haridas S."/>
            <person name="Albert R."/>
            <person name="Binder M."/>
            <person name="Bloem J."/>
            <person name="Labutti K."/>
            <person name="Salamov A."/>
            <person name="Andreopoulos B."/>
            <person name="Baker S."/>
            <person name="Barry K."/>
            <person name="Bills G."/>
            <person name="Bluhm B."/>
            <person name="Cannon C."/>
            <person name="Castanera R."/>
            <person name="Culley D."/>
            <person name="Daum C."/>
            <person name="Ezra D."/>
            <person name="Gonzalez J."/>
            <person name="Henrissat B."/>
            <person name="Kuo A."/>
            <person name="Liang C."/>
            <person name="Lipzen A."/>
            <person name="Lutzoni F."/>
            <person name="Magnuson J."/>
            <person name="Mondo S."/>
            <person name="Nolan M."/>
            <person name="Ohm R."/>
            <person name="Pangilinan J."/>
            <person name="Park H.-J."/>
            <person name="Ramirez L."/>
            <person name="Alfaro M."/>
            <person name="Sun H."/>
            <person name="Tritt A."/>
            <person name="Yoshinaga Y."/>
            <person name="Zwiers L.-H."/>
            <person name="Turgeon B."/>
            <person name="Goodwin S."/>
            <person name="Spatafora J."/>
            <person name="Crous P."/>
            <person name="Grigoriev I."/>
        </authorList>
    </citation>
    <scope>NUCLEOTIDE SEQUENCE</scope>
    <source>
        <strain evidence="12">CBS 122681</strain>
    </source>
</reference>
<feature type="repeat" description="WD" evidence="9">
    <location>
        <begin position="160"/>
        <end position="201"/>
    </location>
</feature>
<keyword evidence="7" id="KW-0234">DNA repair</keyword>
<dbReference type="InterPro" id="IPR015943">
    <property type="entry name" value="WD40/YVTN_repeat-like_dom_sf"/>
</dbReference>
<feature type="compositionally biased region" description="Low complexity" evidence="10">
    <location>
        <begin position="695"/>
        <end position="704"/>
    </location>
</feature>
<feature type="region of interest" description="Disordered" evidence="10">
    <location>
        <begin position="418"/>
        <end position="474"/>
    </location>
</feature>
<feature type="compositionally biased region" description="Pro residues" evidence="10">
    <location>
        <begin position="441"/>
        <end position="452"/>
    </location>
</feature>
<feature type="repeat" description="WD" evidence="9">
    <location>
        <begin position="118"/>
        <end position="159"/>
    </location>
</feature>
<comment type="subcellular location">
    <subcellularLocation>
        <location evidence="1">Nucleus</location>
    </subcellularLocation>
</comment>
<feature type="domain" description="CAF1B/HIR1 beta-propeller" evidence="11">
    <location>
        <begin position="7"/>
        <end position="201"/>
    </location>
</feature>
<evidence type="ECO:0000313" key="13">
    <source>
        <dbReference type="Proteomes" id="UP000799324"/>
    </source>
</evidence>
<dbReference type="InterPro" id="IPR036322">
    <property type="entry name" value="WD40_repeat_dom_sf"/>
</dbReference>
<feature type="compositionally biased region" description="Low complexity" evidence="10">
    <location>
        <begin position="453"/>
        <end position="462"/>
    </location>
</feature>
<protein>
    <submittedName>
        <fullName evidence="12">WD40 repeat-like protein</fullName>
    </submittedName>
</protein>
<keyword evidence="8" id="KW-0539">Nucleus</keyword>
<evidence type="ECO:0000256" key="9">
    <source>
        <dbReference type="PROSITE-ProRule" id="PRU00221"/>
    </source>
</evidence>
<dbReference type="SUPFAM" id="SSF50978">
    <property type="entry name" value="WD40 repeat-like"/>
    <property type="match status" value="1"/>
</dbReference>
<evidence type="ECO:0000256" key="10">
    <source>
        <dbReference type="SAM" id="MobiDB-lite"/>
    </source>
</evidence>
<evidence type="ECO:0000256" key="5">
    <source>
        <dbReference type="ARBA" id="ARBA00022763"/>
    </source>
</evidence>